<dbReference type="AlphaFoldDB" id="A0AAN7BBL1"/>
<gene>
    <name evidence="1" type="ORF">QBC37DRAFT_479401</name>
</gene>
<comment type="caution">
    <text evidence="1">The sequence shown here is derived from an EMBL/GenBank/DDBJ whole genome shotgun (WGS) entry which is preliminary data.</text>
</comment>
<dbReference type="Proteomes" id="UP001301769">
    <property type="component" value="Unassembled WGS sequence"/>
</dbReference>
<protein>
    <recommendedName>
        <fullName evidence="3">Conidiation-specific protein 13</fullName>
    </recommendedName>
</protein>
<name>A0AAN7BBL1_9PEZI</name>
<reference evidence="1" key="2">
    <citation type="submission" date="2023-05" db="EMBL/GenBank/DDBJ databases">
        <authorList>
            <consortium name="Lawrence Berkeley National Laboratory"/>
            <person name="Steindorff A."/>
            <person name="Hensen N."/>
            <person name="Bonometti L."/>
            <person name="Westerberg I."/>
            <person name="Brannstrom I.O."/>
            <person name="Guillou S."/>
            <person name="Cros-Aarteil S."/>
            <person name="Calhoun S."/>
            <person name="Haridas S."/>
            <person name="Kuo A."/>
            <person name="Mondo S."/>
            <person name="Pangilinan J."/>
            <person name="Riley R."/>
            <person name="Labutti K."/>
            <person name="Andreopoulos B."/>
            <person name="Lipzen A."/>
            <person name="Chen C."/>
            <person name="Yanf M."/>
            <person name="Daum C."/>
            <person name="Ng V."/>
            <person name="Clum A."/>
            <person name="Ohm R."/>
            <person name="Martin F."/>
            <person name="Silar P."/>
            <person name="Natvig D."/>
            <person name="Lalanne C."/>
            <person name="Gautier V."/>
            <person name="Ament-Velasquez S.L."/>
            <person name="Kruys A."/>
            <person name="Hutchinson M.I."/>
            <person name="Powell A.J."/>
            <person name="Barry K."/>
            <person name="Miller A.N."/>
            <person name="Grigoriev I.V."/>
            <person name="Debuchy R."/>
            <person name="Gladieux P."/>
            <person name="Thoren M.H."/>
            <person name="Johannesson H."/>
        </authorList>
    </citation>
    <scope>NUCLEOTIDE SEQUENCE</scope>
    <source>
        <strain evidence="1">PSN293</strain>
    </source>
</reference>
<reference evidence="1" key="1">
    <citation type="journal article" date="2023" name="Mol. Phylogenet. Evol.">
        <title>Genome-scale phylogeny and comparative genomics of the fungal order Sordariales.</title>
        <authorList>
            <person name="Hensen N."/>
            <person name="Bonometti L."/>
            <person name="Westerberg I."/>
            <person name="Brannstrom I.O."/>
            <person name="Guillou S."/>
            <person name="Cros-Aarteil S."/>
            <person name="Calhoun S."/>
            <person name="Haridas S."/>
            <person name="Kuo A."/>
            <person name="Mondo S."/>
            <person name="Pangilinan J."/>
            <person name="Riley R."/>
            <person name="LaButti K."/>
            <person name="Andreopoulos B."/>
            <person name="Lipzen A."/>
            <person name="Chen C."/>
            <person name="Yan M."/>
            <person name="Daum C."/>
            <person name="Ng V."/>
            <person name="Clum A."/>
            <person name="Steindorff A."/>
            <person name="Ohm R.A."/>
            <person name="Martin F."/>
            <person name="Silar P."/>
            <person name="Natvig D.O."/>
            <person name="Lalanne C."/>
            <person name="Gautier V."/>
            <person name="Ament-Velasquez S.L."/>
            <person name="Kruys A."/>
            <person name="Hutchinson M.I."/>
            <person name="Powell A.J."/>
            <person name="Barry K."/>
            <person name="Miller A.N."/>
            <person name="Grigoriev I.V."/>
            <person name="Debuchy R."/>
            <person name="Gladieux P."/>
            <person name="Hiltunen Thoren M."/>
            <person name="Johannesson H."/>
        </authorList>
    </citation>
    <scope>NUCLEOTIDE SEQUENCE</scope>
    <source>
        <strain evidence="1">PSN293</strain>
    </source>
</reference>
<evidence type="ECO:0000313" key="2">
    <source>
        <dbReference type="Proteomes" id="UP001301769"/>
    </source>
</evidence>
<accession>A0AAN7BBL1</accession>
<dbReference type="EMBL" id="MU858057">
    <property type="protein sequence ID" value="KAK4217764.1"/>
    <property type="molecule type" value="Genomic_DNA"/>
</dbReference>
<sequence length="367" mass="38849">MYPSSSSGSARSQVLAGLVALAGSASGQLSTRPAVFPGLDILGPGISSNLPLTTASSVMWATGYIPMYCKYEAGAQGVSPYDIQVFNITYSDCSTPWVFCRHKDSPTSQTDMINQFGRLPVKMRNYVRHVISIPTGGGAHAWSGVGDIMIRGAVTTAQALTVWIHEIAHCIDNHNGPGGTSDFSATSTWLTAFNADTAVPDGYATTSQAENFAQNTVVALYDRLNTLTGGIWGQPYDVWKIQNQFTAVETKLGSQLLPGGTCSRGIYSGVTVSSPVVCAGPLSTACLAAGYPLKKRGNGRAAVEEIEKRAVGVLESRKLTLADVPANRTTAADKAKSYRGPLPKGVDANAPYPLNCANPVLPDFWTY</sequence>
<proteinExistence type="predicted"/>
<keyword evidence="2" id="KW-1185">Reference proteome</keyword>
<evidence type="ECO:0008006" key="3">
    <source>
        <dbReference type="Google" id="ProtNLM"/>
    </source>
</evidence>
<dbReference type="SUPFAM" id="SSF55486">
    <property type="entry name" value="Metalloproteases ('zincins'), catalytic domain"/>
    <property type="match status" value="1"/>
</dbReference>
<organism evidence="1 2">
    <name type="scientific">Rhypophila decipiens</name>
    <dbReference type="NCBI Taxonomy" id="261697"/>
    <lineage>
        <taxon>Eukaryota</taxon>
        <taxon>Fungi</taxon>
        <taxon>Dikarya</taxon>
        <taxon>Ascomycota</taxon>
        <taxon>Pezizomycotina</taxon>
        <taxon>Sordariomycetes</taxon>
        <taxon>Sordariomycetidae</taxon>
        <taxon>Sordariales</taxon>
        <taxon>Naviculisporaceae</taxon>
        <taxon>Rhypophila</taxon>
    </lineage>
</organism>
<evidence type="ECO:0000313" key="1">
    <source>
        <dbReference type="EMBL" id="KAK4217764.1"/>
    </source>
</evidence>